<accession>A0A0B6ZRA7</accession>
<keyword evidence="1" id="KW-0472">Membrane</keyword>
<feature type="non-terminal residue" evidence="2">
    <location>
        <position position="1"/>
    </location>
</feature>
<gene>
    <name evidence="2" type="primary">ORF77281</name>
</gene>
<dbReference type="EMBL" id="HACG01024319">
    <property type="protein sequence ID" value="CEK71184.1"/>
    <property type="molecule type" value="Transcribed_RNA"/>
</dbReference>
<feature type="transmembrane region" description="Helical" evidence="1">
    <location>
        <begin position="20"/>
        <end position="45"/>
    </location>
</feature>
<evidence type="ECO:0000313" key="2">
    <source>
        <dbReference type="EMBL" id="CEK71184.1"/>
    </source>
</evidence>
<organism evidence="2">
    <name type="scientific">Arion vulgaris</name>
    <dbReference type="NCBI Taxonomy" id="1028688"/>
    <lineage>
        <taxon>Eukaryota</taxon>
        <taxon>Metazoa</taxon>
        <taxon>Spiralia</taxon>
        <taxon>Lophotrochozoa</taxon>
        <taxon>Mollusca</taxon>
        <taxon>Gastropoda</taxon>
        <taxon>Heterobranchia</taxon>
        <taxon>Euthyneura</taxon>
        <taxon>Panpulmonata</taxon>
        <taxon>Eupulmonata</taxon>
        <taxon>Stylommatophora</taxon>
        <taxon>Helicina</taxon>
        <taxon>Arionoidea</taxon>
        <taxon>Arionidae</taxon>
        <taxon>Arion</taxon>
    </lineage>
</organism>
<name>A0A0B6ZRA7_9EUPU</name>
<protein>
    <submittedName>
        <fullName evidence="2">Uncharacterized protein</fullName>
    </submittedName>
</protein>
<keyword evidence="1" id="KW-1133">Transmembrane helix</keyword>
<keyword evidence="1" id="KW-0812">Transmembrane</keyword>
<evidence type="ECO:0000256" key="1">
    <source>
        <dbReference type="SAM" id="Phobius"/>
    </source>
</evidence>
<dbReference type="AlphaFoldDB" id="A0A0B6ZRA7"/>
<feature type="non-terminal residue" evidence="2">
    <location>
        <position position="87"/>
    </location>
</feature>
<sequence>LSLSTVRLNVLGLPLSILPLRFYFNNMGVSCLLHSSILFISLLLSVHRLKKLLIFLFDMVKTVIQNLTVLMVNCNYVVKGLDMLEEP</sequence>
<proteinExistence type="predicted"/>
<reference evidence="2" key="1">
    <citation type="submission" date="2014-12" db="EMBL/GenBank/DDBJ databases">
        <title>Insight into the proteome of Arion vulgaris.</title>
        <authorList>
            <person name="Aradska J."/>
            <person name="Bulat T."/>
            <person name="Smidak R."/>
            <person name="Sarate P."/>
            <person name="Gangsoo J."/>
            <person name="Sialana F."/>
            <person name="Bilban M."/>
            <person name="Lubec G."/>
        </authorList>
    </citation>
    <scope>NUCLEOTIDE SEQUENCE</scope>
    <source>
        <tissue evidence="2">Skin</tissue>
    </source>
</reference>